<dbReference type="PANTHER" id="PTHR46599">
    <property type="entry name" value="PIGGYBAC TRANSPOSABLE ELEMENT-DERIVED PROTEIN 4"/>
    <property type="match status" value="1"/>
</dbReference>
<keyword evidence="3" id="KW-1185">Reference proteome</keyword>
<dbReference type="PANTHER" id="PTHR46599:SF3">
    <property type="entry name" value="PIGGYBAC TRANSPOSABLE ELEMENT-DERIVED PROTEIN 4"/>
    <property type="match status" value="1"/>
</dbReference>
<feature type="domain" description="PiggyBac transposable element-derived protein" evidence="1">
    <location>
        <begin position="46"/>
        <end position="149"/>
    </location>
</feature>
<dbReference type="EMBL" id="KZ309149">
    <property type="protein sequence ID" value="KAG8237308.1"/>
    <property type="molecule type" value="Genomic_DNA"/>
</dbReference>
<dbReference type="AlphaFoldDB" id="A0A8K0KN20"/>
<reference evidence="2" key="2">
    <citation type="submission" date="2017-10" db="EMBL/GenBank/DDBJ databases">
        <title>Ladona fulva Genome sequencing and assembly.</title>
        <authorList>
            <person name="Murali S."/>
            <person name="Richards S."/>
            <person name="Bandaranaike D."/>
            <person name="Bellair M."/>
            <person name="Blankenburg K."/>
            <person name="Chao H."/>
            <person name="Dinh H."/>
            <person name="Doddapaneni H."/>
            <person name="Dugan-Rocha S."/>
            <person name="Elkadiri S."/>
            <person name="Gnanaolivu R."/>
            <person name="Hernandez B."/>
            <person name="Skinner E."/>
            <person name="Javaid M."/>
            <person name="Lee S."/>
            <person name="Li M."/>
            <person name="Ming W."/>
            <person name="Munidasa M."/>
            <person name="Muniz J."/>
            <person name="Nguyen L."/>
            <person name="Hughes D."/>
            <person name="Osuji N."/>
            <person name="Pu L.-L."/>
            <person name="Puazo M."/>
            <person name="Qu C."/>
            <person name="Quiroz J."/>
            <person name="Raj R."/>
            <person name="Weissenberger G."/>
            <person name="Xin Y."/>
            <person name="Zou X."/>
            <person name="Han Y."/>
            <person name="Worley K."/>
            <person name="Muzny D."/>
            <person name="Gibbs R."/>
        </authorList>
    </citation>
    <scope>NUCLEOTIDE SEQUENCE</scope>
    <source>
        <strain evidence="2">Sampled in the wild</strain>
    </source>
</reference>
<proteinExistence type="predicted"/>
<dbReference type="Proteomes" id="UP000792457">
    <property type="component" value="Unassembled WGS sequence"/>
</dbReference>
<dbReference type="Pfam" id="PF13843">
    <property type="entry name" value="DDE_Tnp_1_7"/>
    <property type="match status" value="2"/>
</dbReference>
<dbReference type="OrthoDB" id="5876240at2759"/>
<reference evidence="2" key="1">
    <citation type="submission" date="2013-04" db="EMBL/GenBank/DDBJ databases">
        <authorList>
            <person name="Qu J."/>
            <person name="Murali S.C."/>
            <person name="Bandaranaike D."/>
            <person name="Bellair M."/>
            <person name="Blankenburg K."/>
            <person name="Chao H."/>
            <person name="Dinh H."/>
            <person name="Doddapaneni H."/>
            <person name="Downs B."/>
            <person name="Dugan-Rocha S."/>
            <person name="Elkadiri S."/>
            <person name="Gnanaolivu R.D."/>
            <person name="Hernandez B."/>
            <person name="Javaid M."/>
            <person name="Jayaseelan J.C."/>
            <person name="Lee S."/>
            <person name="Li M."/>
            <person name="Ming W."/>
            <person name="Munidasa M."/>
            <person name="Muniz J."/>
            <person name="Nguyen L."/>
            <person name="Ongeri F."/>
            <person name="Osuji N."/>
            <person name="Pu L.-L."/>
            <person name="Puazo M."/>
            <person name="Qu C."/>
            <person name="Quiroz J."/>
            <person name="Raj R."/>
            <person name="Weissenberger G."/>
            <person name="Xin Y."/>
            <person name="Zou X."/>
            <person name="Han Y."/>
            <person name="Richards S."/>
            <person name="Worley K."/>
            <person name="Muzny D."/>
            <person name="Gibbs R."/>
        </authorList>
    </citation>
    <scope>NUCLEOTIDE SEQUENCE</scope>
    <source>
        <strain evidence="2">Sampled in the wild</strain>
    </source>
</reference>
<evidence type="ECO:0000313" key="2">
    <source>
        <dbReference type="EMBL" id="KAG8237308.1"/>
    </source>
</evidence>
<comment type="caution">
    <text evidence="2">The sequence shown here is derived from an EMBL/GenBank/DDBJ whole genome shotgun (WGS) entry which is preliminary data.</text>
</comment>
<evidence type="ECO:0000259" key="1">
    <source>
        <dbReference type="Pfam" id="PF13843"/>
    </source>
</evidence>
<name>A0A8K0KN20_LADFU</name>
<feature type="domain" description="PiggyBac transposable element-derived protein" evidence="1">
    <location>
        <begin position="163"/>
        <end position="257"/>
    </location>
</feature>
<dbReference type="GO" id="GO:0003676">
    <property type="term" value="F:nucleic acid binding"/>
    <property type="evidence" value="ECO:0007669"/>
    <property type="project" value="InterPro"/>
</dbReference>
<protein>
    <recommendedName>
        <fullName evidence="1">PiggyBac transposable element-derived protein domain-containing protein</fullName>
    </recommendedName>
</protein>
<sequence>MLKPTLPKTPYCPDLAMSDFHLFLSLEKHFGGRRIDKDEEVRIEVNDYLEKKLAESMRSKWWRVNNIKKKRDKTWFDVNTDEMKAFFALCIIMSQVKKPWVQMNWSKRALIHTPIFGETMPFRRFLGISRFLHFTNNEKVDGNDRIKKIYVGQNKTSVGDVPAFESVVMEMAQPLLGKGYTLYLNNWYSYPILYLTLLKNDTNVVGTVRKNRKNMPKKLASMALKKGEVHTLSSRSLLALRWRDKKDVYMLSTKHSNA</sequence>
<dbReference type="InterPro" id="IPR029526">
    <property type="entry name" value="PGBD"/>
</dbReference>
<organism evidence="2 3">
    <name type="scientific">Ladona fulva</name>
    <name type="common">Scarce chaser dragonfly</name>
    <name type="synonym">Libellula fulva</name>
    <dbReference type="NCBI Taxonomy" id="123851"/>
    <lineage>
        <taxon>Eukaryota</taxon>
        <taxon>Metazoa</taxon>
        <taxon>Ecdysozoa</taxon>
        <taxon>Arthropoda</taxon>
        <taxon>Hexapoda</taxon>
        <taxon>Insecta</taxon>
        <taxon>Pterygota</taxon>
        <taxon>Palaeoptera</taxon>
        <taxon>Odonata</taxon>
        <taxon>Epiprocta</taxon>
        <taxon>Anisoptera</taxon>
        <taxon>Libelluloidea</taxon>
        <taxon>Libellulidae</taxon>
        <taxon>Ladona</taxon>
    </lineage>
</organism>
<accession>A0A8K0KN20</accession>
<gene>
    <name evidence="2" type="ORF">J437_LFUL016170</name>
</gene>
<evidence type="ECO:0000313" key="3">
    <source>
        <dbReference type="Proteomes" id="UP000792457"/>
    </source>
</evidence>
<dbReference type="Gene3D" id="3.30.420.10">
    <property type="entry name" value="Ribonuclease H-like superfamily/Ribonuclease H"/>
    <property type="match status" value="1"/>
</dbReference>
<dbReference type="InterPro" id="IPR036397">
    <property type="entry name" value="RNaseH_sf"/>
</dbReference>